<dbReference type="Proteomes" id="UP000228900">
    <property type="component" value="Unassembled WGS sequence"/>
</dbReference>
<proteinExistence type="predicted"/>
<name>A0A2M6WNA6_9BACT</name>
<dbReference type="AlphaFoldDB" id="A0A2M6WNA6"/>
<evidence type="ECO:0000313" key="2">
    <source>
        <dbReference type="EMBL" id="PIT94277.1"/>
    </source>
</evidence>
<dbReference type="SUPFAM" id="SSF50969">
    <property type="entry name" value="YVTN repeat-like/Quinoprotein amine dehydrogenase"/>
    <property type="match status" value="1"/>
</dbReference>
<comment type="caution">
    <text evidence="2">The sequence shown here is derived from an EMBL/GenBank/DDBJ whole genome shotgun (WGS) entry which is preliminary data.</text>
</comment>
<accession>A0A2M6WNA6</accession>
<feature type="transmembrane region" description="Helical" evidence="1">
    <location>
        <begin position="40"/>
        <end position="59"/>
    </location>
</feature>
<dbReference type="EMBL" id="PFAQ01000061">
    <property type="protein sequence ID" value="PIT94277.1"/>
    <property type="molecule type" value="Genomic_DNA"/>
</dbReference>
<gene>
    <name evidence="2" type="ORF">COT98_04495</name>
</gene>
<evidence type="ECO:0000256" key="1">
    <source>
        <dbReference type="SAM" id="Phobius"/>
    </source>
</evidence>
<reference evidence="3" key="1">
    <citation type="submission" date="2017-09" db="EMBL/GenBank/DDBJ databases">
        <title>Depth-based differentiation of microbial function through sediment-hosted aquifers and enrichment of novel symbionts in the deep terrestrial subsurface.</title>
        <authorList>
            <person name="Probst A.J."/>
            <person name="Ladd B."/>
            <person name="Jarett J.K."/>
            <person name="Geller-Mcgrath D.E."/>
            <person name="Sieber C.M.K."/>
            <person name="Emerson J.B."/>
            <person name="Anantharaman K."/>
            <person name="Thomas B.C."/>
            <person name="Malmstrom R."/>
            <person name="Stieglmeier M."/>
            <person name="Klingl A."/>
            <person name="Woyke T."/>
            <person name="Ryan C.M."/>
            <person name="Banfield J.F."/>
        </authorList>
    </citation>
    <scope>NUCLEOTIDE SEQUENCE [LARGE SCALE GENOMIC DNA]</scope>
</reference>
<organism evidence="2 3">
    <name type="scientific">Candidatus Falkowbacteria bacterium CG10_big_fil_rev_8_21_14_0_10_39_9</name>
    <dbReference type="NCBI Taxonomy" id="1974566"/>
    <lineage>
        <taxon>Bacteria</taxon>
        <taxon>Candidatus Falkowiibacteriota</taxon>
    </lineage>
</organism>
<evidence type="ECO:0000313" key="3">
    <source>
        <dbReference type="Proteomes" id="UP000228900"/>
    </source>
</evidence>
<protein>
    <submittedName>
        <fullName evidence="2">Uncharacterized protein</fullName>
    </submittedName>
</protein>
<sequence>MTKFNYYAKILGIKRIINFLFGFNYLPIKNPFKFNKNMKKVLLGFLAVIVVVGSTALPAKTKVRAYYSGDSIVYNDTVIVGSANTESLEIFKLEDQKLTRFVNIKPYNYRFGTYDSFFDLKFNQEGGRLYVYAISGFSLYKYDISDLNSASLVKSSANSYWEWYSRVDKFGDDIVTISARGVKVFNHNMEVVDAYDIKNDIPYNIRSTNSNDYIFNINHDQISVFDRGARKVVKNINVDYRSASGNRSLYFDPIDEMVYVVDDYSAKKFDLNGALKATFDHSGNPGYDVASFGNENLYFSNGLGVVKLDKSTMKLLASQVTSGIAGAEGWAMGLKVVANSTGDKVVVFNNSSILVLDQNLNKIAYSRAGEDTRPDVKENLFLRLNTVSVNTNSVVNLTGGGYYPYENLAITLHNTKITARADENGRFKQMLTVPAVSDQAFNNQPQVVIATSGTTTIMTAREATDIKVVGEQSKFNYSISLEVVTTK</sequence>
<keyword evidence="1" id="KW-0472">Membrane</keyword>
<dbReference type="InterPro" id="IPR011044">
    <property type="entry name" value="Quino_amine_DH_bsu"/>
</dbReference>
<keyword evidence="1" id="KW-1133">Transmembrane helix</keyword>
<keyword evidence="1" id="KW-0812">Transmembrane</keyword>